<gene>
    <name evidence="3" type="ORF">DS742_18775</name>
</gene>
<reference evidence="3 4" key="1">
    <citation type="submission" date="2018-07" db="EMBL/GenBank/DDBJ databases">
        <title>New species, Clostridium PI-S10-A1B.</title>
        <authorList>
            <person name="Krishna G."/>
            <person name="Summeta K."/>
            <person name="Shikha S."/>
            <person name="Prabhu P.B."/>
            <person name="Suresh K."/>
        </authorList>
    </citation>
    <scope>NUCLEOTIDE SEQUENCE [LARGE SCALE GENOMIC DNA]</scope>
    <source>
        <strain evidence="3 4">PI-S10-A1B</strain>
    </source>
</reference>
<sequence length="363" mass="42412">MAQPIEDQVGFLGEACRAVQELSVSRSLLEKYRLEEKSLLRELEAERKAVTDAISLTVKKRIQEINDTYDGEIAKEQDHLKRLRNKREKAKTQGVKERIEEETQELKDKNRELFSELKSVFKRDHVPSYCRSTWYYALFFTRGFSEFIILFFTALIFFLAIPCGIYFLIPERKAFYLAGIYFVSILLFGGIYILINNRTRVRHPEALKKGRAIKNSIKSNRRKLRSIVRSIKKDRNETVYNLERFDDEIAKTEQDLADIADKKQEALNTFDKVTSTIISDEIASSKREKISQLEKEHEDAVNNWKEAQIRVKEQTLFINDNYASYIGSEFMIPEKLDQLADIIRMGKALTISEAKEIYNTMKD</sequence>
<keyword evidence="1" id="KW-0175">Coiled coil</keyword>
<protein>
    <submittedName>
        <fullName evidence="3">Uncharacterized protein</fullName>
    </submittedName>
</protein>
<keyword evidence="2" id="KW-0472">Membrane</keyword>
<evidence type="ECO:0000313" key="4">
    <source>
        <dbReference type="Proteomes" id="UP000260680"/>
    </source>
</evidence>
<accession>A0A3E2N927</accession>
<dbReference type="EMBL" id="QOHO01000063">
    <property type="protein sequence ID" value="RFZ77391.1"/>
    <property type="molecule type" value="Genomic_DNA"/>
</dbReference>
<feature type="transmembrane region" description="Helical" evidence="2">
    <location>
        <begin position="175"/>
        <end position="195"/>
    </location>
</feature>
<organism evidence="3 4">
    <name type="scientific">Lacrimispora amygdalina</name>
    <dbReference type="NCBI Taxonomy" id="253257"/>
    <lineage>
        <taxon>Bacteria</taxon>
        <taxon>Bacillati</taxon>
        <taxon>Bacillota</taxon>
        <taxon>Clostridia</taxon>
        <taxon>Lachnospirales</taxon>
        <taxon>Lachnospiraceae</taxon>
        <taxon>Lacrimispora</taxon>
    </lineage>
</organism>
<evidence type="ECO:0000313" key="3">
    <source>
        <dbReference type="EMBL" id="RFZ77391.1"/>
    </source>
</evidence>
<dbReference type="OrthoDB" id="1935355at2"/>
<name>A0A3E2N927_9FIRM</name>
<dbReference type="AlphaFoldDB" id="A0A3E2N927"/>
<feature type="coiled-coil region" evidence="1">
    <location>
        <begin position="242"/>
        <end position="310"/>
    </location>
</feature>
<evidence type="ECO:0000256" key="2">
    <source>
        <dbReference type="SAM" id="Phobius"/>
    </source>
</evidence>
<dbReference type="Proteomes" id="UP000260680">
    <property type="component" value="Unassembled WGS sequence"/>
</dbReference>
<dbReference type="RefSeq" id="WP_117418509.1">
    <property type="nucleotide sequence ID" value="NZ_QOHO01000063.1"/>
</dbReference>
<keyword evidence="2" id="KW-0812">Transmembrane</keyword>
<proteinExistence type="predicted"/>
<keyword evidence="2" id="KW-1133">Transmembrane helix</keyword>
<feature type="transmembrane region" description="Helical" evidence="2">
    <location>
        <begin position="147"/>
        <end position="169"/>
    </location>
</feature>
<feature type="coiled-coil region" evidence="1">
    <location>
        <begin position="29"/>
        <end position="116"/>
    </location>
</feature>
<evidence type="ECO:0000256" key="1">
    <source>
        <dbReference type="SAM" id="Coils"/>
    </source>
</evidence>
<comment type="caution">
    <text evidence="3">The sequence shown here is derived from an EMBL/GenBank/DDBJ whole genome shotgun (WGS) entry which is preliminary data.</text>
</comment>